<evidence type="ECO:0000256" key="2">
    <source>
        <dbReference type="ARBA" id="ARBA00009256"/>
    </source>
</evidence>
<evidence type="ECO:0000256" key="6">
    <source>
        <dbReference type="ARBA" id="ARBA00022840"/>
    </source>
</evidence>
<feature type="binding site" evidence="8">
    <location>
        <begin position="184"/>
        <end position="187"/>
    </location>
    <ligand>
        <name>ATP</name>
        <dbReference type="ChEBI" id="CHEBI:30616"/>
    </ligand>
</feature>
<dbReference type="InterPro" id="IPR014729">
    <property type="entry name" value="Rossmann-like_a/b/a_fold"/>
</dbReference>
<dbReference type="GO" id="GO:0015940">
    <property type="term" value="P:pantothenate biosynthetic process"/>
    <property type="evidence" value="ECO:0007669"/>
    <property type="project" value="UniProtKB-UniRule"/>
</dbReference>
<evidence type="ECO:0000256" key="5">
    <source>
        <dbReference type="ARBA" id="ARBA00022741"/>
    </source>
</evidence>
<dbReference type="InterPro" id="IPR003721">
    <property type="entry name" value="Pantoate_ligase"/>
</dbReference>
<evidence type="ECO:0000256" key="1">
    <source>
        <dbReference type="ARBA" id="ARBA00004990"/>
    </source>
</evidence>
<dbReference type="OrthoDB" id="9773087at2"/>
<comment type="similarity">
    <text evidence="2 8">Belongs to the pantothenate synthetase family.</text>
</comment>
<dbReference type="EMBL" id="QIBZ01000001">
    <property type="protein sequence ID" value="RNM37413.1"/>
    <property type="molecule type" value="Genomic_DNA"/>
</dbReference>
<reference evidence="10" key="3">
    <citation type="journal article" date="2019" name="Microbiol. Resour. Announc.">
        <title>Draft Genome Sequences of Type Strains of Gordonibacter faecihominis, Paraeggerthella hongkongensis, Parvibacter caecicola,Slackia equolifaciens, Slackia faecicanis, and Slackia isoflavoniconvertens.</title>
        <authorList>
            <person name="Danylec N."/>
            <person name="Stoll D.A."/>
            <person name="Dotsch A."/>
            <person name="Huch M."/>
        </authorList>
    </citation>
    <scope>NUCLEOTIDE SEQUENCE</scope>
    <source>
        <strain evidence="10">DSM 22006</strain>
    </source>
</reference>
<keyword evidence="4 8" id="KW-0566">Pantothenate biosynthesis</keyword>
<evidence type="ECO:0000313" key="9">
    <source>
        <dbReference type="EMBL" id="RDB60675.1"/>
    </source>
</evidence>
<comment type="function">
    <text evidence="8">Catalyzes the condensation of pantoate with beta-alanine in an ATP-dependent reaction via a pantoyl-adenylate intermediate.</text>
</comment>
<organism evidence="9 11">
    <name type="scientific">Slackia isoflavoniconvertens</name>
    <dbReference type="NCBI Taxonomy" id="572010"/>
    <lineage>
        <taxon>Bacteria</taxon>
        <taxon>Bacillati</taxon>
        <taxon>Actinomycetota</taxon>
        <taxon>Coriobacteriia</taxon>
        <taxon>Eggerthellales</taxon>
        <taxon>Eggerthellaceae</taxon>
        <taxon>Slackia</taxon>
    </lineage>
</organism>
<feature type="binding site" evidence="8">
    <location>
        <position position="153"/>
    </location>
    <ligand>
        <name>(R)-pantoate</name>
        <dbReference type="ChEBI" id="CHEBI:15980"/>
    </ligand>
</feature>
<dbReference type="AlphaFoldDB" id="A0A369LR76"/>
<dbReference type="GO" id="GO:0005524">
    <property type="term" value="F:ATP binding"/>
    <property type="evidence" value="ECO:0007669"/>
    <property type="project" value="UniProtKB-KW"/>
</dbReference>
<evidence type="ECO:0000313" key="12">
    <source>
        <dbReference type="Proteomes" id="UP000271472"/>
    </source>
</evidence>
<dbReference type="Proteomes" id="UP000253975">
    <property type="component" value="Unassembled WGS sequence"/>
</dbReference>
<name>A0A369LR76_9ACTN</name>
<dbReference type="GeneID" id="98661795"/>
<dbReference type="Proteomes" id="UP000271472">
    <property type="component" value="Unassembled WGS sequence"/>
</dbReference>
<evidence type="ECO:0000313" key="11">
    <source>
        <dbReference type="Proteomes" id="UP000253975"/>
    </source>
</evidence>
<evidence type="ECO:0000313" key="10">
    <source>
        <dbReference type="EMBL" id="RNM37413.1"/>
    </source>
</evidence>
<dbReference type="UniPathway" id="UPA00028">
    <property type="reaction ID" value="UER00005"/>
</dbReference>
<sequence>MKIAYTVEDVKSQVRQWKKEGLTVGLVPTMGYLHEGHESLIKRAVAENDRVVVSVFLNPTQFAPNEDLASYPRDFEADTKLCEGAGAALVFHPEPSEMYAEDACTFVDMTAVTKELCGKSRPIHFRGVCTVVNKLMNISMADRAYFGQKDAQQLAVIRRMVRDLNMNVEVVGCPIIREADGLAKSSRNTYLSEEERKAGLVLSQAVKLGQKLVAEGEKSAAAVTGAMSELISAEPLAKIDYVSMVSWDSIEPVETIEAPVLVAMAVYIGKTRLIDNFIYEG</sequence>
<keyword evidence="6 8" id="KW-0067">ATP-binding</keyword>
<keyword evidence="5 8" id="KW-0547">Nucleotide-binding</keyword>
<dbReference type="Pfam" id="PF02569">
    <property type="entry name" value="Pantoate_ligase"/>
    <property type="match status" value="1"/>
</dbReference>
<reference evidence="9 11" key="1">
    <citation type="journal article" date="2018" name="Elife">
        <title>Discovery and characterization of a prevalent human gut bacterial enzyme sufficient for the inactivation of a family of plant toxins.</title>
        <authorList>
            <person name="Koppel N."/>
            <person name="Bisanz J.E."/>
            <person name="Pandelia M.E."/>
            <person name="Turnbaugh P.J."/>
            <person name="Balskus E.P."/>
        </authorList>
    </citation>
    <scope>NUCLEOTIDE SEQUENCE [LARGE SCALE GENOMIC DNA]</scope>
    <source>
        <strain evidence="9 11">OB21 GAM31</strain>
    </source>
</reference>
<keyword evidence="8" id="KW-0963">Cytoplasm</keyword>
<feature type="binding site" evidence="8">
    <location>
        <begin position="147"/>
        <end position="150"/>
    </location>
    <ligand>
        <name>ATP</name>
        <dbReference type="ChEBI" id="CHEBI:30616"/>
    </ligand>
</feature>
<comment type="pathway">
    <text evidence="1 8">Cofactor biosynthesis; (R)-pantothenate biosynthesis; (R)-pantothenate from (R)-pantoate and beta-alanine: step 1/1.</text>
</comment>
<accession>A0A369LR76</accession>
<dbReference type="Gene3D" id="3.30.1300.10">
    <property type="entry name" value="Pantoate-beta-alanine ligase, C-terminal domain"/>
    <property type="match status" value="1"/>
</dbReference>
<comment type="subcellular location">
    <subcellularLocation>
        <location evidence="8">Cytoplasm</location>
    </subcellularLocation>
</comment>
<evidence type="ECO:0000256" key="3">
    <source>
        <dbReference type="ARBA" id="ARBA00022598"/>
    </source>
</evidence>
<evidence type="ECO:0000256" key="7">
    <source>
        <dbReference type="ARBA" id="ARBA00048258"/>
    </source>
</evidence>
<proteinExistence type="inferred from homology"/>
<feature type="binding site" evidence="8">
    <location>
        <position position="61"/>
    </location>
    <ligand>
        <name>beta-alanine</name>
        <dbReference type="ChEBI" id="CHEBI:57966"/>
    </ligand>
</feature>
<reference evidence="12" key="2">
    <citation type="submission" date="2018-05" db="EMBL/GenBank/DDBJ databases">
        <title>Genome Sequencing of selected type strains of the family Eggerthellaceae.</title>
        <authorList>
            <person name="Danylec N."/>
            <person name="Stoll D.A."/>
            <person name="Doetsch A."/>
            <person name="Huch M."/>
        </authorList>
    </citation>
    <scope>NUCLEOTIDE SEQUENCE [LARGE SCALE GENOMIC DNA]</scope>
    <source>
        <strain evidence="12">DSM 22006</strain>
    </source>
</reference>
<feature type="binding site" evidence="8">
    <location>
        <begin position="30"/>
        <end position="37"/>
    </location>
    <ligand>
        <name>ATP</name>
        <dbReference type="ChEBI" id="CHEBI:30616"/>
    </ligand>
</feature>
<dbReference type="GO" id="GO:0004592">
    <property type="term" value="F:pantoate-beta-alanine ligase activity"/>
    <property type="evidence" value="ECO:0007669"/>
    <property type="project" value="UniProtKB-UniRule"/>
</dbReference>
<evidence type="ECO:0000256" key="4">
    <source>
        <dbReference type="ARBA" id="ARBA00022655"/>
    </source>
</evidence>
<keyword evidence="12" id="KW-1185">Reference proteome</keyword>
<feature type="active site" description="Proton donor" evidence="8">
    <location>
        <position position="37"/>
    </location>
</feature>
<dbReference type="FunFam" id="3.40.50.620:FF:000013">
    <property type="entry name" value="Pantothenate synthetase"/>
    <property type="match status" value="1"/>
</dbReference>
<dbReference type="RefSeq" id="WP_114614859.1">
    <property type="nucleotide sequence ID" value="NZ_JACHYQ010000001.1"/>
</dbReference>
<feature type="binding site" evidence="8">
    <location>
        <position position="176"/>
    </location>
    <ligand>
        <name>ATP</name>
        <dbReference type="ChEBI" id="CHEBI:30616"/>
    </ligand>
</feature>
<dbReference type="EMBL" id="PPTO01000002">
    <property type="protein sequence ID" value="RDB60675.1"/>
    <property type="molecule type" value="Genomic_DNA"/>
</dbReference>
<dbReference type="GO" id="GO:0005829">
    <property type="term" value="C:cytosol"/>
    <property type="evidence" value="ECO:0007669"/>
    <property type="project" value="TreeGrafter"/>
</dbReference>
<comment type="subunit">
    <text evidence="8">Homodimer.</text>
</comment>
<dbReference type="PANTHER" id="PTHR21299:SF1">
    <property type="entry name" value="PANTOATE--BETA-ALANINE LIGASE"/>
    <property type="match status" value="1"/>
</dbReference>
<comment type="miscellaneous">
    <text evidence="8">The reaction proceeds by a bi uni uni bi ping pong mechanism.</text>
</comment>
<protein>
    <recommendedName>
        <fullName evidence="8">Pantothenate synthetase</fullName>
        <shortName evidence="8">PS</shortName>
        <ecNumber evidence="8">6.3.2.1</ecNumber>
    </recommendedName>
    <alternativeName>
        <fullName evidence="8">Pantoate--beta-alanine ligase</fullName>
    </alternativeName>
    <alternativeName>
        <fullName evidence="8">Pantoate-activating enzyme</fullName>
    </alternativeName>
</protein>
<dbReference type="Gene3D" id="3.40.50.620">
    <property type="entry name" value="HUPs"/>
    <property type="match status" value="1"/>
</dbReference>
<evidence type="ECO:0000256" key="8">
    <source>
        <dbReference type="HAMAP-Rule" id="MF_00158"/>
    </source>
</evidence>
<comment type="caution">
    <text evidence="9">The sequence shown here is derived from an EMBL/GenBank/DDBJ whole genome shotgun (WGS) entry which is preliminary data.</text>
</comment>
<dbReference type="SUPFAM" id="SSF52374">
    <property type="entry name" value="Nucleotidylyl transferase"/>
    <property type="match status" value="1"/>
</dbReference>
<dbReference type="PANTHER" id="PTHR21299">
    <property type="entry name" value="CYTIDYLATE KINASE/PANTOATE-BETA-ALANINE LIGASE"/>
    <property type="match status" value="1"/>
</dbReference>
<dbReference type="EC" id="6.3.2.1" evidence="8"/>
<keyword evidence="3 8" id="KW-0436">Ligase</keyword>
<dbReference type="NCBIfam" id="TIGR00018">
    <property type="entry name" value="panC"/>
    <property type="match status" value="1"/>
</dbReference>
<dbReference type="InterPro" id="IPR042176">
    <property type="entry name" value="Pantoate_ligase_C"/>
</dbReference>
<comment type="catalytic activity">
    <reaction evidence="7 8">
        <text>(R)-pantoate + beta-alanine + ATP = (R)-pantothenate + AMP + diphosphate + H(+)</text>
        <dbReference type="Rhea" id="RHEA:10912"/>
        <dbReference type="ChEBI" id="CHEBI:15378"/>
        <dbReference type="ChEBI" id="CHEBI:15980"/>
        <dbReference type="ChEBI" id="CHEBI:29032"/>
        <dbReference type="ChEBI" id="CHEBI:30616"/>
        <dbReference type="ChEBI" id="CHEBI:33019"/>
        <dbReference type="ChEBI" id="CHEBI:57966"/>
        <dbReference type="ChEBI" id="CHEBI:456215"/>
        <dbReference type="EC" id="6.3.2.1"/>
    </reaction>
</comment>
<feature type="binding site" evidence="8">
    <location>
        <position position="61"/>
    </location>
    <ligand>
        <name>(R)-pantoate</name>
        <dbReference type="ChEBI" id="CHEBI:15980"/>
    </ligand>
</feature>
<dbReference type="HAMAP" id="MF_00158">
    <property type="entry name" value="PanC"/>
    <property type="match status" value="1"/>
</dbReference>
<gene>
    <name evidence="8" type="primary">panC</name>
    <name evidence="9" type="ORF">C1881_02000</name>
    <name evidence="10" type="ORF">DMP05_00325</name>
</gene>
<dbReference type="CDD" id="cd00560">
    <property type="entry name" value="PanC"/>
    <property type="match status" value="1"/>
</dbReference>